<proteinExistence type="predicted"/>
<sequence>MMEREIKQLVKQKTTAWKTFIQTMTQRDKEEYNTKRQEVKQAFKKTKRESWRRFGEEINEKYKVDNRKFWTKIKQLKGHKEIKIRA</sequence>
<evidence type="ECO:0000313" key="1">
    <source>
        <dbReference type="EMBL" id="KAF2881982.1"/>
    </source>
</evidence>
<dbReference type="EMBL" id="VTPC01090665">
    <property type="protein sequence ID" value="KAF2881982.1"/>
    <property type="molecule type" value="Genomic_DNA"/>
</dbReference>
<reference evidence="1" key="1">
    <citation type="submission" date="2019-08" db="EMBL/GenBank/DDBJ databases">
        <title>The genome of the North American firefly Photinus pyralis.</title>
        <authorList>
            <consortium name="Photinus pyralis genome working group"/>
            <person name="Fallon T.R."/>
            <person name="Sander Lower S.E."/>
            <person name="Weng J.-K."/>
        </authorList>
    </citation>
    <scope>NUCLEOTIDE SEQUENCE</scope>
    <source>
        <strain evidence="1">TRF0915ILg1</strain>
        <tissue evidence="1">Whole body</tissue>
    </source>
</reference>
<comment type="caution">
    <text evidence="1">The sequence shown here is derived from an EMBL/GenBank/DDBJ whole genome shotgun (WGS) entry which is preliminary data.</text>
</comment>
<gene>
    <name evidence="1" type="ORF">ILUMI_24197</name>
</gene>
<organism evidence="1 2">
    <name type="scientific">Ignelater luminosus</name>
    <name type="common">Cucubano</name>
    <name type="synonym">Pyrophorus luminosus</name>
    <dbReference type="NCBI Taxonomy" id="2038154"/>
    <lineage>
        <taxon>Eukaryota</taxon>
        <taxon>Metazoa</taxon>
        <taxon>Ecdysozoa</taxon>
        <taxon>Arthropoda</taxon>
        <taxon>Hexapoda</taxon>
        <taxon>Insecta</taxon>
        <taxon>Pterygota</taxon>
        <taxon>Neoptera</taxon>
        <taxon>Endopterygota</taxon>
        <taxon>Coleoptera</taxon>
        <taxon>Polyphaga</taxon>
        <taxon>Elateriformia</taxon>
        <taxon>Elateroidea</taxon>
        <taxon>Elateridae</taxon>
        <taxon>Agrypninae</taxon>
        <taxon>Pyrophorini</taxon>
        <taxon>Ignelater</taxon>
    </lineage>
</organism>
<keyword evidence="2" id="KW-1185">Reference proteome</keyword>
<name>A0A8K0FYZ4_IGNLU</name>
<dbReference type="Proteomes" id="UP000801492">
    <property type="component" value="Unassembled WGS sequence"/>
</dbReference>
<accession>A0A8K0FYZ4</accession>
<evidence type="ECO:0000313" key="2">
    <source>
        <dbReference type="Proteomes" id="UP000801492"/>
    </source>
</evidence>
<dbReference type="AlphaFoldDB" id="A0A8K0FYZ4"/>
<protein>
    <submittedName>
        <fullName evidence="1">Uncharacterized protein</fullName>
    </submittedName>
</protein>
<dbReference type="OrthoDB" id="6744687at2759"/>